<keyword evidence="2" id="KW-1185">Reference proteome</keyword>
<comment type="caution">
    <text evidence="1">The sequence shown here is derived from an EMBL/GenBank/DDBJ whole genome shotgun (WGS) entry which is preliminary data.</text>
</comment>
<dbReference type="AlphaFoldDB" id="A0AAV4A6Z6"/>
<evidence type="ECO:0000313" key="1">
    <source>
        <dbReference type="EMBL" id="GFO06986.1"/>
    </source>
</evidence>
<sequence length="72" mass="8437">MSWVNKSEVPDMVPSKSPRLNLVTREMKINVDDLKNSSENEINRTRRDKTRNEVIRETERITKDNIGHEGTQ</sequence>
<name>A0AAV4A6Z6_9GAST</name>
<protein>
    <submittedName>
        <fullName evidence="1">Uncharacterized protein</fullName>
    </submittedName>
</protein>
<evidence type="ECO:0000313" key="2">
    <source>
        <dbReference type="Proteomes" id="UP000735302"/>
    </source>
</evidence>
<gene>
    <name evidence="1" type="ORF">PoB_003349100</name>
</gene>
<proteinExistence type="predicted"/>
<reference evidence="1 2" key="1">
    <citation type="journal article" date="2021" name="Elife">
        <title>Chloroplast acquisition without the gene transfer in kleptoplastic sea slugs, Plakobranchus ocellatus.</title>
        <authorList>
            <person name="Maeda T."/>
            <person name="Takahashi S."/>
            <person name="Yoshida T."/>
            <person name="Shimamura S."/>
            <person name="Takaki Y."/>
            <person name="Nagai Y."/>
            <person name="Toyoda A."/>
            <person name="Suzuki Y."/>
            <person name="Arimoto A."/>
            <person name="Ishii H."/>
            <person name="Satoh N."/>
            <person name="Nishiyama T."/>
            <person name="Hasebe M."/>
            <person name="Maruyama T."/>
            <person name="Minagawa J."/>
            <person name="Obokata J."/>
            <person name="Shigenobu S."/>
        </authorList>
    </citation>
    <scope>NUCLEOTIDE SEQUENCE [LARGE SCALE GENOMIC DNA]</scope>
</reference>
<accession>A0AAV4A6Z6</accession>
<organism evidence="1 2">
    <name type="scientific">Plakobranchus ocellatus</name>
    <dbReference type="NCBI Taxonomy" id="259542"/>
    <lineage>
        <taxon>Eukaryota</taxon>
        <taxon>Metazoa</taxon>
        <taxon>Spiralia</taxon>
        <taxon>Lophotrochozoa</taxon>
        <taxon>Mollusca</taxon>
        <taxon>Gastropoda</taxon>
        <taxon>Heterobranchia</taxon>
        <taxon>Euthyneura</taxon>
        <taxon>Panpulmonata</taxon>
        <taxon>Sacoglossa</taxon>
        <taxon>Placobranchoidea</taxon>
        <taxon>Plakobranchidae</taxon>
        <taxon>Plakobranchus</taxon>
    </lineage>
</organism>
<dbReference type="EMBL" id="BLXT01003829">
    <property type="protein sequence ID" value="GFO06986.1"/>
    <property type="molecule type" value="Genomic_DNA"/>
</dbReference>
<dbReference type="Proteomes" id="UP000735302">
    <property type="component" value="Unassembled WGS sequence"/>
</dbReference>